<dbReference type="GO" id="GO:0015940">
    <property type="term" value="P:pantothenate biosynthetic process"/>
    <property type="evidence" value="ECO:0007669"/>
    <property type="project" value="UniProtKB-UniRule"/>
</dbReference>
<feature type="binding site" evidence="9">
    <location>
        <position position="175"/>
    </location>
    <ligand>
        <name>ATP</name>
        <dbReference type="ChEBI" id="CHEBI:30616"/>
    </ligand>
</feature>
<comment type="similarity">
    <text evidence="2 9">Belongs to the pantothenate synthetase family.</text>
</comment>
<evidence type="ECO:0000256" key="4">
    <source>
        <dbReference type="ARBA" id="ARBA00022598"/>
    </source>
</evidence>
<evidence type="ECO:0000256" key="6">
    <source>
        <dbReference type="ARBA" id="ARBA00022741"/>
    </source>
</evidence>
<proteinExistence type="inferred from homology"/>
<evidence type="ECO:0000256" key="3">
    <source>
        <dbReference type="ARBA" id="ARBA00022490"/>
    </source>
</evidence>
<dbReference type="GO" id="GO:0004592">
    <property type="term" value="F:pantoate-beta-alanine ligase activity"/>
    <property type="evidence" value="ECO:0007669"/>
    <property type="project" value="UniProtKB-UniRule"/>
</dbReference>
<dbReference type="Pfam" id="PF02569">
    <property type="entry name" value="Pantoate_ligase"/>
    <property type="match status" value="1"/>
</dbReference>
<comment type="function">
    <text evidence="9">Catalyzes the condensation of pantoate with beta-alanine in an ATP-dependent reaction via a pantoyl-adenylate intermediate.</text>
</comment>
<comment type="pathway">
    <text evidence="1 9">Cofactor biosynthesis; (R)-pantothenate biosynthesis; (R)-pantothenate from (R)-pantoate and beta-alanine: step 1/1.</text>
</comment>
<organism evidence="10">
    <name type="scientific">Ornithinibacillus sp. 4-3</name>
    <dbReference type="NCBI Taxonomy" id="3231488"/>
    <lineage>
        <taxon>Bacteria</taxon>
        <taxon>Bacillati</taxon>
        <taxon>Bacillota</taxon>
        <taxon>Bacilli</taxon>
        <taxon>Bacillales</taxon>
        <taxon>Bacillaceae</taxon>
        <taxon>Ornithinibacillus</taxon>
    </lineage>
</organism>
<comment type="miscellaneous">
    <text evidence="9">The reaction proceeds by a bi uni uni bi ping pong mechanism.</text>
</comment>
<feature type="binding site" evidence="9">
    <location>
        <begin position="146"/>
        <end position="149"/>
    </location>
    <ligand>
        <name>ATP</name>
        <dbReference type="ChEBI" id="CHEBI:30616"/>
    </ligand>
</feature>
<dbReference type="NCBIfam" id="TIGR00018">
    <property type="entry name" value="panC"/>
    <property type="match status" value="1"/>
</dbReference>
<feature type="binding site" evidence="9">
    <location>
        <begin position="183"/>
        <end position="186"/>
    </location>
    <ligand>
        <name>ATP</name>
        <dbReference type="ChEBI" id="CHEBI:30616"/>
    </ligand>
</feature>
<dbReference type="GO" id="GO:0005524">
    <property type="term" value="F:ATP binding"/>
    <property type="evidence" value="ECO:0007669"/>
    <property type="project" value="UniProtKB-KW"/>
</dbReference>
<feature type="binding site" evidence="9">
    <location>
        <position position="60"/>
    </location>
    <ligand>
        <name>beta-alanine</name>
        <dbReference type="ChEBI" id="CHEBI:57966"/>
    </ligand>
</feature>
<evidence type="ECO:0000313" key="10">
    <source>
        <dbReference type="EMBL" id="XDK31209.1"/>
    </source>
</evidence>
<sequence>MKIIKYAYELQYSLQYLRKKYTIGFVPTMGYLHEGHLSLIEQAKKDNDIVVVSIFVNPLQFGENEDFDQYPRDEARDIELAKNTGADFLFMPDAKEMYPDDQQITMHVGNRAEVLCGKSRPNHFDGVVTVVSKLFHIVTPHQAYFGLKDAQQFAIIEALVRDLNFPVGLIGLPTIREQDGLAKSSRNVYLTAEERKEAVWISRALQQAQEAFKSGVLNTDAIKAKMRQIIENETNGMIDYIEILSYPKLRAMEQLNGQIIIAVAVFFDKTRLIDNIILDQHGNAVTMITV</sequence>
<dbReference type="SUPFAM" id="SSF52374">
    <property type="entry name" value="Nucleotidylyl transferase"/>
    <property type="match status" value="1"/>
</dbReference>
<protein>
    <recommendedName>
        <fullName evidence="9">Pantothenate synthetase</fullName>
        <shortName evidence="9">PS</shortName>
        <ecNumber evidence="9">6.3.2.1</ecNumber>
    </recommendedName>
    <alternativeName>
        <fullName evidence="9">Pantoate--beta-alanine ligase</fullName>
    </alternativeName>
    <alternativeName>
        <fullName evidence="9">Pantoate-activating enzyme</fullName>
    </alternativeName>
</protein>
<dbReference type="FunFam" id="3.40.50.620:FF:000013">
    <property type="entry name" value="Pantothenate synthetase"/>
    <property type="match status" value="1"/>
</dbReference>
<evidence type="ECO:0000256" key="2">
    <source>
        <dbReference type="ARBA" id="ARBA00009256"/>
    </source>
</evidence>
<dbReference type="GO" id="GO:0005829">
    <property type="term" value="C:cytosol"/>
    <property type="evidence" value="ECO:0007669"/>
    <property type="project" value="TreeGrafter"/>
</dbReference>
<dbReference type="AlphaFoldDB" id="A0AB39HGN4"/>
<dbReference type="HAMAP" id="MF_00158">
    <property type="entry name" value="PanC"/>
    <property type="match status" value="1"/>
</dbReference>
<keyword evidence="6 9" id="KW-0547">Nucleotide-binding</keyword>
<dbReference type="InterPro" id="IPR042176">
    <property type="entry name" value="Pantoate_ligase_C"/>
</dbReference>
<dbReference type="NCBIfam" id="TIGR00125">
    <property type="entry name" value="cyt_tran_rel"/>
    <property type="match status" value="1"/>
</dbReference>
<keyword evidence="5 9" id="KW-0566">Pantothenate biosynthesis</keyword>
<feature type="active site" description="Proton donor" evidence="9">
    <location>
        <position position="36"/>
    </location>
</feature>
<evidence type="ECO:0000256" key="9">
    <source>
        <dbReference type="HAMAP-Rule" id="MF_00158"/>
    </source>
</evidence>
<evidence type="ECO:0000256" key="1">
    <source>
        <dbReference type="ARBA" id="ARBA00004990"/>
    </source>
</evidence>
<comment type="subunit">
    <text evidence="9">Homodimer.</text>
</comment>
<feature type="binding site" evidence="9">
    <location>
        <position position="60"/>
    </location>
    <ligand>
        <name>(R)-pantoate</name>
        <dbReference type="ChEBI" id="CHEBI:15980"/>
    </ligand>
</feature>
<dbReference type="InterPro" id="IPR004821">
    <property type="entry name" value="Cyt_trans-like"/>
</dbReference>
<feature type="binding site" evidence="9">
    <location>
        <begin position="29"/>
        <end position="36"/>
    </location>
    <ligand>
        <name>ATP</name>
        <dbReference type="ChEBI" id="CHEBI:30616"/>
    </ligand>
</feature>
<dbReference type="PANTHER" id="PTHR21299:SF1">
    <property type="entry name" value="PANTOATE--BETA-ALANINE LIGASE"/>
    <property type="match status" value="1"/>
</dbReference>
<dbReference type="InterPro" id="IPR014729">
    <property type="entry name" value="Rossmann-like_a/b/a_fold"/>
</dbReference>
<accession>A0AB39HGN4</accession>
<dbReference type="InterPro" id="IPR003721">
    <property type="entry name" value="Pantoate_ligase"/>
</dbReference>
<evidence type="ECO:0000256" key="7">
    <source>
        <dbReference type="ARBA" id="ARBA00022840"/>
    </source>
</evidence>
<keyword evidence="7 9" id="KW-0067">ATP-binding</keyword>
<evidence type="ECO:0000256" key="5">
    <source>
        <dbReference type="ARBA" id="ARBA00022655"/>
    </source>
</evidence>
<feature type="binding site" evidence="9">
    <location>
        <position position="152"/>
    </location>
    <ligand>
        <name>(R)-pantoate</name>
        <dbReference type="ChEBI" id="CHEBI:15980"/>
    </ligand>
</feature>
<reference evidence="10" key="1">
    <citation type="submission" date="2024-07" db="EMBL/GenBank/DDBJ databases">
        <title>Halotolerant mesophilic bacterium Ornithinibacillus sp. 4-3, sp. nov., isolated from soil.</title>
        <authorList>
            <person name="Sidarenka A.V."/>
            <person name="Guliayeva D.E."/>
            <person name="Leanovich S.I."/>
            <person name="Hileuskaya K.S."/>
            <person name="Akhremchuk A.E."/>
            <person name="Sikolenko M.A."/>
            <person name="Valentovich L.N."/>
        </authorList>
    </citation>
    <scope>NUCLEOTIDE SEQUENCE</scope>
    <source>
        <strain evidence="10">4-3</strain>
    </source>
</reference>
<dbReference type="FunFam" id="3.30.1300.10:FF:000001">
    <property type="entry name" value="Pantothenate synthetase"/>
    <property type="match status" value="1"/>
</dbReference>
<comment type="subcellular location">
    <subcellularLocation>
        <location evidence="9">Cytoplasm</location>
    </subcellularLocation>
</comment>
<keyword evidence="3 9" id="KW-0963">Cytoplasm</keyword>
<dbReference type="Gene3D" id="3.30.1300.10">
    <property type="entry name" value="Pantoate-beta-alanine ligase, C-terminal domain"/>
    <property type="match status" value="1"/>
</dbReference>
<dbReference type="RefSeq" id="WP_368651937.1">
    <property type="nucleotide sequence ID" value="NZ_CP162599.1"/>
</dbReference>
<dbReference type="Gene3D" id="3.40.50.620">
    <property type="entry name" value="HUPs"/>
    <property type="match status" value="1"/>
</dbReference>
<comment type="catalytic activity">
    <reaction evidence="8 9">
        <text>(R)-pantoate + beta-alanine + ATP = (R)-pantothenate + AMP + diphosphate + H(+)</text>
        <dbReference type="Rhea" id="RHEA:10912"/>
        <dbReference type="ChEBI" id="CHEBI:15378"/>
        <dbReference type="ChEBI" id="CHEBI:15980"/>
        <dbReference type="ChEBI" id="CHEBI:29032"/>
        <dbReference type="ChEBI" id="CHEBI:30616"/>
        <dbReference type="ChEBI" id="CHEBI:33019"/>
        <dbReference type="ChEBI" id="CHEBI:57966"/>
        <dbReference type="ChEBI" id="CHEBI:456215"/>
        <dbReference type="EC" id="6.3.2.1"/>
    </reaction>
</comment>
<keyword evidence="4 9" id="KW-0436">Ligase</keyword>
<dbReference type="CDD" id="cd00560">
    <property type="entry name" value="PanC"/>
    <property type="match status" value="1"/>
</dbReference>
<gene>
    <name evidence="9 10" type="primary">panC</name>
    <name evidence="10" type="ORF">AB4Y30_09160</name>
</gene>
<dbReference type="EMBL" id="CP162599">
    <property type="protein sequence ID" value="XDK31209.1"/>
    <property type="molecule type" value="Genomic_DNA"/>
</dbReference>
<evidence type="ECO:0000256" key="8">
    <source>
        <dbReference type="ARBA" id="ARBA00048258"/>
    </source>
</evidence>
<name>A0AB39HGN4_9BACI</name>
<dbReference type="EC" id="6.3.2.1" evidence="9"/>
<dbReference type="PANTHER" id="PTHR21299">
    <property type="entry name" value="CYTIDYLATE KINASE/PANTOATE-BETA-ALANINE LIGASE"/>
    <property type="match status" value="1"/>
</dbReference>